<sequence>MDNVNVCILRFCSNQNYQGVENTAAVVIQLTVANYARRKFNQSLGMHLQALIHQLHFGDPLEFVKIYPQTVVSIMRNNFILAKYSLTGNTGQCMEPINDKSCEICQSGFDEFLLSGNNICGDCQSQTGFYSEGIRCNLNSLTTVQAITGCQYGLATYNRRGTLESSYCVACNPTCFECASNGDCLICKLTYYLSTRGFRDRSYGICLKKNSLALTDKIYVNSLNSQNLNPVNTINGSYSNAYNTIQDAITRANELGAPYFIASITIILKLGTHAMLPVDKPIYQPIFQDITSGATILIFDTEDGSIIKVNYKLGDKWTFQIQRGITMNNLHFDAIDSILSHEDDSTGCLSNGLTSCCQTDYNIKDIIPKRTCILKEKPQFNFYLIFSVQKIATLQEEGAHYSNLIINCIFENFIYDFNSFIEINNKVGYITITNSQFINFNTCGSIVRNKKVYFNRTDITPNSFENAYLFRTNNFQYQASMTLENELAPYYPFGITICNLTNPFSRPCLNLIIQGSSFRNFGFLKVKRTSPLWVDPKYKMQFNGMIVDLEEFKGHIQILNNSFKDNHVKYQTCDVGRQIKNMDKSQFVDNFPSYGNKSVIQLKSLISITKFDYILDIIENTFEQNSGTRGLINLDLKHRAQRAIIAKNLFFRNFGYYDTNVLFIRGRGMPNTSIYTALPDNNTIFCGGYLIDSNNFTQNAGCVLYSGGSVSMQCVNDNATYITSNDQYAIGSIAAMKQKYLVSYNFLNAPSTTYLYNKITYSVNFRHTLIQNNNYIQSTVSGGKALVDITSFPRLIIFNEYYAHDGDASVEFNEYVQHKEYNSRLALLKIGKINYLNIRNISFYMTWILETINYDSNRSQAIHLNFVGASILFTDDRSNGIANPLIRVDPGDQALMYYTSTANQFTYLTTMFYYVHPQNVNQSQNIFPNFSDPNGIYATTVNIQRHTFGWWICWYCIKPMLEFQTDQMVIRQTFIYEHNTFYTASSAYGTGVIFKFYIKKPYLSGDTLITPTLTIDNFRVEKLYTGKNSRLIDISYLQKENDIEPTSFQVYLWNLIGTNVYALGDGSFLRLDVDSIQVQIIKANFTYNYARYLMSQTGFGGSIYIQSAGVLLIDQLYATDLFAPHLMDSKVGGGGRLLYSANTEDNFTFTAFISQNKYDQGSVITLNGTGLISSVTVYNSRFQDCARSQSGASLRVENKGITILTLQNNYFGNMNSLVGGAVFCKNCRILNISQNTFDDGFATQAIDIYLVDPIGPILLDQNYHNGNTNPRAFLSLPGGSIRIIDTITSTLDYQESLQINLLSSNKDINNGSFQNYKASQGAILSVKANRLVTINVDNTQFSNIYSNSISGMFHLDLSLAQQILFNMSNSNISVLNSTSGAILYIPSQHSSATILIESCIINQVTVTTGSGGLFNILSQGQNLIDISNTQITQISSGSNGILYQKWRSSLYVWK</sequence>
<evidence type="ECO:0000313" key="2">
    <source>
        <dbReference type="Proteomes" id="UP000039865"/>
    </source>
</evidence>
<gene>
    <name evidence="1" type="primary">Contig6851.g7327</name>
    <name evidence="1" type="ORF">STYLEM_4086</name>
</gene>
<dbReference type="InParanoid" id="A0A078A2V1"/>
<accession>A0A078A2V1</accession>
<protein>
    <submittedName>
        <fullName evidence="1">Uncharacterized protein</fullName>
    </submittedName>
</protein>
<dbReference type="Proteomes" id="UP000039865">
    <property type="component" value="Unassembled WGS sequence"/>
</dbReference>
<evidence type="ECO:0000313" key="1">
    <source>
        <dbReference type="EMBL" id="CDW75099.1"/>
    </source>
</evidence>
<proteinExistence type="predicted"/>
<dbReference type="EMBL" id="CCKQ01003957">
    <property type="protein sequence ID" value="CDW75099.1"/>
    <property type="molecule type" value="Genomic_DNA"/>
</dbReference>
<dbReference type="OrthoDB" id="10251639at2759"/>
<keyword evidence="2" id="KW-1185">Reference proteome</keyword>
<name>A0A078A2V1_STYLE</name>
<organism evidence="1 2">
    <name type="scientific">Stylonychia lemnae</name>
    <name type="common">Ciliate</name>
    <dbReference type="NCBI Taxonomy" id="5949"/>
    <lineage>
        <taxon>Eukaryota</taxon>
        <taxon>Sar</taxon>
        <taxon>Alveolata</taxon>
        <taxon>Ciliophora</taxon>
        <taxon>Intramacronucleata</taxon>
        <taxon>Spirotrichea</taxon>
        <taxon>Stichotrichia</taxon>
        <taxon>Sporadotrichida</taxon>
        <taxon>Oxytrichidae</taxon>
        <taxon>Stylonychinae</taxon>
        <taxon>Stylonychia</taxon>
    </lineage>
</organism>
<reference evidence="1 2" key="1">
    <citation type="submission" date="2014-06" db="EMBL/GenBank/DDBJ databases">
        <authorList>
            <person name="Swart Estienne"/>
        </authorList>
    </citation>
    <scope>NUCLEOTIDE SEQUENCE [LARGE SCALE GENOMIC DNA]</scope>
    <source>
        <strain evidence="1 2">130c</strain>
    </source>
</reference>